<feature type="domain" description="PiggyBac transposable element-derived protein" evidence="1">
    <location>
        <begin position="1"/>
        <end position="147"/>
    </location>
</feature>
<feature type="non-terminal residue" evidence="2">
    <location>
        <position position="147"/>
    </location>
</feature>
<dbReference type="Pfam" id="PF13843">
    <property type="entry name" value="DDE_Tnp_1_7"/>
    <property type="match status" value="1"/>
</dbReference>
<name>E2C2B7_HARSA</name>
<dbReference type="EMBL" id="GL452122">
    <property type="protein sequence ID" value="EFN77915.1"/>
    <property type="molecule type" value="Genomic_DNA"/>
</dbReference>
<sequence length="147" mass="17095">YNIYFNNFFTSPDLIIYLKKIGLRAIGTVRQNRVKVNVNMSKYVSRGICVTFYDTNSKVNYITVMDSKPVSILSTHYGIYPKVTMNRYKDCGEQEIQYPHAFSKYNQHMGGVDQHDQHANALFSCILTKKWTWCLFMRIIQASLTNA</sequence>
<dbReference type="PANTHER" id="PTHR47272">
    <property type="entry name" value="DDE_TNP_1_7 DOMAIN-CONTAINING PROTEIN"/>
    <property type="match status" value="1"/>
</dbReference>
<evidence type="ECO:0000259" key="1">
    <source>
        <dbReference type="Pfam" id="PF13843"/>
    </source>
</evidence>
<reference evidence="2 3" key="1">
    <citation type="journal article" date="2010" name="Science">
        <title>Genomic comparison of the ants Camponotus floridanus and Harpegnathos saltator.</title>
        <authorList>
            <person name="Bonasio R."/>
            <person name="Zhang G."/>
            <person name="Ye C."/>
            <person name="Mutti N.S."/>
            <person name="Fang X."/>
            <person name="Qin N."/>
            <person name="Donahue G."/>
            <person name="Yang P."/>
            <person name="Li Q."/>
            <person name="Li C."/>
            <person name="Zhang P."/>
            <person name="Huang Z."/>
            <person name="Berger S.L."/>
            <person name="Reinberg D."/>
            <person name="Wang J."/>
            <person name="Liebig J."/>
        </authorList>
    </citation>
    <scope>NUCLEOTIDE SEQUENCE [LARGE SCALE GENOMIC DNA]</scope>
    <source>
        <strain evidence="2 3">R22 G/1</strain>
    </source>
</reference>
<dbReference type="Proteomes" id="UP000008237">
    <property type="component" value="Unassembled WGS sequence"/>
</dbReference>
<protein>
    <submittedName>
        <fullName evidence="2">PiggyBac transposable element-derived protein 3</fullName>
    </submittedName>
</protein>
<gene>
    <name evidence="2" type="ORF">EAI_15786</name>
</gene>
<dbReference type="PANTHER" id="PTHR47272:SF2">
    <property type="entry name" value="PIGGYBAC TRANSPOSABLE ELEMENT-DERIVED PROTEIN 3-LIKE"/>
    <property type="match status" value="1"/>
</dbReference>
<evidence type="ECO:0000313" key="2">
    <source>
        <dbReference type="EMBL" id="EFN77915.1"/>
    </source>
</evidence>
<organism evidence="3">
    <name type="scientific">Harpegnathos saltator</name>
    <name type="common">Jerdon's jumping ant</name>
    <dbReference type="NCBI Taxonomy" id="610380"/>
    <lineage>
        <taxon>Eukaryota</taxon>
        <taxon>Metazoa</taxon>
        <taxon>Ecdysozoa</taxon>
        <taxon>Arthropoda</taxon>
        <taxon>Hexapoda</taxon>
        <taxon>Insecta</taxon>
        <taxon>Pterygota</taxon>
        <taxon>Neoptera</taxon>
        <taxon>Endopterygota</taxon>
        <taxon>Hymenoptera</taxon>
        <taxon>Apocrita</taxon>
        <taxon>Aculeata</taxon>
        <taxon>Formicoidea</taxon>
        <taxon>Formicidae</taxon>
        <taxon>Ponerinae</taxon>
        <taxon>Ponerini</taxon>
        <taxon>Harpegnathos</taxon>
    </lineage>
</organism>
<dbReference type="AlphaFoldDB" id="E2C2B7"/>
<proteinExistence type="predicted"/>
<accession>E2C2B7</accession>
<dbReference type="InterPro" id="IPR029526">
    <property type="entry name" value="PGBD"/>
</dbReference>
<keyword evidence="3" id="KW-1185">Reference proteome</keyword>
<dbReference type="InParanoid" id="E2C2B7"/>
<evidence type="ECO:0000313" key="3">
    <source>
        <dbReference type="Proteomes" id="UP000008237"/>
    </source>
</evidence>
<feature type="non-terminal residue" evidence="2">
    <location>
        <position position="1"/>
    </location>
</feature>